<name>A0A6N2K6W0_SALVM</name>
<dbReference type="EMBL" id="CAADRP010000148">
    <property type="protein sequence ID" value="VFU24060.1"/>
    <property type="molecule type" value="Genomic_DNA"/>
</dbReference>
<reference evidence="1" key="1">
    <citation type="submission" date="2019-03" db="EMBL/GenBank/DDBJ databases">
        <authorList>
            <person name="Mank J."/>
            <person name="Almeida P."/>
        </authorList>
    </citation>
    <scope>NUCLEOTIDE SEQUENCE</scope>
    <source>
        <strain evidence="1">78183</strain>
    </source>
</reference>
<accession>A0A6N2K6W0</accession>
<dbReference type="AlphaFoldDB" id="A0A6N2K6W0"/>
<organism evidence="1">
    <name type="scientific">Salix viminalis</name>
    <name type="common">Common osier</name>
    <name type="synonym">Basket willow</name>
    <dbReference type="NCBI Taxonomy" id="40686"/>
    <lineage>
        <taxon>Eukaryota</taxon>
        <taxon>Viridiplantae</taxon>
        <taxon>Streptophyta</taxon>
        <taxon>Embryophyta</taxon>
        <taxon>Tracheophyta</taxon>
        <taxon>Spermatophyta</taxon>
        <taxon>Magnoliopsida</taxon>
        <taxon>eudicotyledons</taxon>
        <taxon>Gunneridae</taxon>
        <taxon>Pentapetalae</taxon>
        <taxon>rosids</taxon>
        <taxon>fabids</taxon>
        <taxon>Malpighiales</taxon>
        <taxon>Salicaceae</taxon>
        <taxon>Saliceae</taxon>
        <taxon>Salix</taxon>
    </lineage>
</organism>
<protein>
    <submittedName>
        <fullName evidence="1">Uncharacterized protein</fullName>
    </submittedName>
</protein>
<evidence type="ECO:0000313" key="1">
    <source>
        <dbReference type="EMBL" id="VFU24060.1"/>
    </source>
</evidence>
<sequence length="135" mass="15829">MICHGHASVPLRVHLRMGSSGFLHLQPTGKLGRKKHTLREHCMVISSSESLLILNVMFCWIACKELKFCREKKLLDRVVKVIAFMLLAVENLRCWQLRKRKMEQCLGFCSPIQQRSYRLSESWRTISLFRPLFVL</sequence>
<gene>
    <name evidence="1" type="ORF">SVIM_LOCUS41704</name>
</gene>
<proteinExistence type="predicted"/>